<name>A0A5M6IIB4_9PROT</name>
<gene>
    <name evidence="3" type="ORF">F1188_02240</name>
</gene>
<accession>A0A5M6IIB4</accession>
<dbReference type="Pfam" id="PF00565">
    <property type="entry name" value="SNase"/>
    <property type="match status" value="1"/>
</dbReference>
<dbReference type="InterPro" id="IPR016071">
    <property type="entry name" value="Staphylococal_nuclease_OB-fold"/>
</dbReference>
<dbReference type="SMART" id="SM00318">
    <property type="entry name" value="SNc"/>
    <property type="match status" value="1"/>
</dbReference>
<dbReference type="AlphaFoldDB" id="A0A5M6IIB4"/>
<organism evidence="3 4">
    <name type="scientific">Roseospira marina</name>
    <dbReference type="NCBI Taxonomy" id="140057"/>
    <lineage>
        <taxon>Bacteria</taxon>
        <taxon>Pseudomonadati</taxon>
        <taxon>Pseudomonadota</taxon>
        <taxon>Alphaproteobacteria</taxon>
        <taxon>Rhodospirillales</taxon>
        <taxon>Rhodospirillaceae</taxon>
        <taxon>Roseospira</taxon>
    </lineage>
</organism>
<dbReference type="EMBL" id="VWPJ01000001">
    <property type="protein sequence ID" value="KAA5607599.1"/>
    <property type="molecule type" value="Genomic_DNA"/>
</dbReference>
<protein>
    <submittedName>
        <fullName evidence="3">Thermonuclease family protein</fullName>
    </submittedName>
</protein>
<proteinExistence type="predicted"/>
<dbReference type="SUPFAM" id="SSF50199">
    <property type="entry name" value="Staphylococcal nuclease"/>
    <property type="match status" value="1"/>
</dbReference>
<dbReference type="RefSeq" id="WP_150060732.1">
    <property type="nucleotide sequence ID" value="NZ_JACHII010000001.1"/>
</dbReference>
<dbReference type="Gene3D" id="2.40.50.90">
    <property type="match status" value="1"/>
</dbReference>
<evidence type="ECO:0000256" key="1">
    <source>
        <dbReference type="SAM" id="MobiDB-lite"/>
    </source>
</evidence>
<reference evidence="3 4" key="1">
    <citation type="submission" date="2019-09" db="EMBL/GenBank/DDBJ databases">
        <title>Genome sequence of Roseospira marina, one of the more divergent members of the non-sulfur purple photosynthetic bacterial family, the Rhodospirillaceae.</title>
        <authorList>
            <person name="Meyer T."/>
            <person name="Kyndt J."/>
        </authorList>
    </citation>
    <scope>NUCLEOTIDE SEQUENCE [LARGE SCALE GENOMIC DNA]</scope>
    <source>
        <strain evidence="3 4">DSM 15113</strain>
    </source>
</reference>
<dbReference type="OrthoDB" id="9805504at2"/>
<evidence type="ECO:0000313" key="4">
    <source>
        <dbReference type="Proteomes" id="UP000324065"/>
    </source>
</evidence>
<evidence type="ECO:0000259" key="2">
    <source>
        <dbReference type="SMART" id="SM00318"/>
    </source>
</evidence>
<sequence>MSTFTSHTQHERSRPRPGLPLRAPAQPFPANRATPLRIGLLTLLTLTAALLLAPAAARADAMGPACVESGNVLVIDGHRAYRKCEGGQPVMLYGIAAPSLDQTCTFRGKVWPCGREAASTLLRLTLNKTVSCTGDSFDREGRLIAVCHAGGVDLNAALVRLGLAVSEGTKYARQEGAARAARAGMWIGEFERPDKRSALY</sequence>
<feature type="region of interest" description="Disordered" evidence="1">
    <location>
        <begin position="1"/>
        <end position="28"/>
    </location>
</feature>
<evidence type="ECO:0000313" key="3">
    <source>
        <dbReference type="EMBL" id="KAA5607599.1"/>
    </source>
</evidence>
<feature type="domain" description="TNase-like" evidence="2">
    <location>
        <begin position="65"/>
        <end position="188"/>
    </location>
</feature>
<comment type="caution">
    <text evidence="3">The sequence shown here is derived from an EMBL/GenBank/DDBJ whole genome shotgun (WGS) entry which is preliminary data.</text>
</comment>
<dbReference type="InterPro" id="IPR035437">
    <property type="entry name" value="SNase_OB-fold_sf"/>
</dbReference>
<dbReference type="Proteomes" id="UP000324065">
    <property type="component" value="Unassembled WGS sequence"/>
</dbReference>
<keyword evidence="4" id="KW-1185">Reference proteome</keyword>